<protein>
    <submittedName>
        <fullName evidence="3">Uncharacterized protein</fullName>
    </submittedName>
</protein>
<keyword evidence="1" id="KW-0677">Repeat</keyword>
<organism evidence="3">
    <name type="scientific">Tetraselmis sp. GSL018</name>
    <dbReference type="NCBI Taxonomy" id="582737"/>
    <lineage>
        <taxon>Eukaryota</taxon>
        <taxon>Viridiplantae</taxon>
        <taxon>Chlorophyta</taxon>
        <taxon>core chlorophytes</taxon>
        <taxon>Chlorodendrophyceae</taxon>
        <taxon>Chlorodendrales</taxon>
        <taxon>Chlorodendraceae</taxon>
        <taxon>Tetraselmis</taxon>
    </lineage>
</organism>
<proteinExistence type="predicted"/>
<gene>
    <name evidence="3" type="ORF">TSPGSL018_6665</name>
</gene>
<dbReference type="GO" id="GO:0051879">
    <property type="term" value="F:Hsp90 protein binding"/>
    <property type="evidence" value="ECO:0007669"/>
    <property type="project" value="TreeGrafter"/>
</dbReference>
<keyword evidence="2" id="KW-0802">TPR repeat</keyword>
<evidence type="ECO:0000256" key="1">
    <source>
        <dbReference type="ARBA" id="ARBA00022737"/>
    </source>
</evidence>
<dbReference type="AlphaFoldDB" id="A0A061RBG7"/>
<dbReference type="PANTHER" id="PTHR22904:SF533">
    <property type="entry name" value="HSP70-HSP90 ORGANIZING PROTEIN 3"/>
    <property type="match status" value="1"/>
</dbReference>
<dbReference type="PANTHER" id="PTHR22904">
    <property type="entry name" value="TPR REPEAT CONTAINING PROTEIN"/>
    <property type="match status" value="1"/>
</dbReference>
<evidence type="ECO:0000256" key="2">
    <source>
        <dbReference type="ARBA" id="ARBA00022803"/>
    </source>
</evidence>
<dbReference type="Gene3D" id="1.25.40.10">
    <property type="entry name" value="Tetratricopeptide repeat domain"/>
    <property type="match status" value="1"/>
</dbReference>
<name>A0A061RBG7_9CHLO</name>
<dbReference type="EMBL" id="GBEZ01016978">
    <property type="protein sequence ID" value="JAC69318.1"/>
    <property type="molecule type" value="Transcribed_RNA"/>
</dbReference>
<evidence type="ECO:0000313" key="3">
    <source>
        <dbReference type="EMBL" id="JAC69318.1"/>
    </source>
</evidence>
<dbReference type="InterPro" id="IPR011990">
    <property type="entry name" value="TPR-like_helical_dom_sf"/>
</dbReference>
<sequence length="182" mass="20209">TLFPFRLENKAVNLTDPKDEQTGILIVHMSVPKGCAEASSCEGASSSAVCSLDSPAHGPTTGPDKNQREERASQLRMRAKHALSRRDFSGACRLLTEAIALCPQSYKLRRLRSVANACLNEYEFALEDAEAVIRLAPGVTDGYYHKGYALYHLKMFGEAVSLLTILWLFLQSSHIYLPHWLV</sequence>
<reference evidence="3" key="1">
    <citation type="submission" date="2014-05" db="EMBL/GenBank/DDBJ databases">
        <title>The transcriptome of the halophilic microalga Tetraselmis sp. GSL018 isolated from the Great Salt Lake, Utah.</title>
        <authorList>
            <person name="Jinkerson R.E."/>
            <person name="D'Adamo S."/>
            <person name="Posewitz M.C."/>
        </authorList>
    </citation>
    <scope>NUCLEOTIDE SEQUENCE</scope>
    <source>
        <strain evidence="3">GSL018</strain>
    </source>
</reference>
<accession>A0A061RBG7</accession>
<dbReference type="SUPFAM" id="SSF48452">
    <property type="entry name" value="TPR-like"/>
    <property type="match status" value="1"/>
</dbReference>
<feature type="non-terminal residue" evidence="3">
    <location>
        <position position="1"/>
    </location>
</feature>